<gene>
    <name evidence="2" type="ORF">ACFOWM_11420</name>
</gene>
<keyword evidence="3" id="KW-1185">Reference proteome</keyword>
<keyword evidence="1" id="KW-1133">Transmembrane helix</keyword>
<dbReference type="RefSeq" id="WP_379710132.1">
    <property type="nucleotide sequence ID" value="NZ_JBHSCZ010000002.1"/>
</dbReference>
<accession>A0ABV8QUE4</accession>
<dbReference type="EMBL" id="JBHSCZ010000002">
    <property type="protein sequence ID" value="MFC4263493.1"/>
    <property type="molecule type" value="Genomic_DNA"/>
</dbReference>
<evidence type="ECO:0000256" key="1">
    <source>
        <dbReference type="SAM" id="Phobius"/>
    </source>
</evidence>
<sequence length="148" mass="17264">MDDVTFKAHEAQIAAQPPKPTSKFKKFIYKFLIVIVLVLGIFIWWKYFYAFGKEGVKSGYLNYVVYKGQMFKTYEGKLIQQGIKSKGTATVQSNEFEFSIKNKRIYDILKMNSGKYFDLQYNEYNGVVPWRGNTVYIVDSILSMRDAE</sequence>
<organism evidence="2 3">
    <name type="scientific">Ferruginibacter yonginensis</name>
    <dbReference type="NCBI Taxonomy" id="1310416"/>
    <lineage>
        <taxon>Bacteria</taxon>
        <taxon>Pseudomonadati</taxon>
        <taxon>Bacteroidota</taxon>
        <taxon>Chitinophagia</taxon>
        <taxon>Chitinophagales</taxon>
        <taxon>Chitinophagaceae</taxon>
        <taxon>Ferruginibacter</taxon>
    </lineage>
</organism>
<reference evidence="3" key="1">
    <citation type="journal article" date="2019" name="Int. J. Syst. Evol. Microbiol.">
        <title>The Global Catalogue of Microorganisms (GCM) 10K type strain sequencing project: providing services to taxonomists for standard genome sequencing and annotation.</title>
        <authorList>
            <consortium name="The Broad Institute Genomics Platform"/>
            <consortium name="The Broad Institute Genome Sequencing Center for Infectious Disease"/>
            <person name="Wu L."/>
            <person name="Ma J."/>
        </authorList>
    </citation>
    <scope>NUCLEOTIDE SEQUENCE [LARGE SCALE GENOMIC DNA]</scope>
    <source>
        <strain evidence="3">CECT 8289</strain>
    </source>
</reference>
<feature type="transmembrane region" description="Helical" evidence="1">
    <location>
        <begin position="27"/>
        <end position="48"/>
    </location>
</feature>
<comment type="caution">
    <text evidence="2">The sequence shown here is derived from an EMBL/GenBank/DDBJ whole genome shotgun (WGS) entry which is preliminary data.</text>
</comment>
<name>A0ABV8QUE4_9BACT</name>
<protein>
    <recommendedName>
        <fullName evidence="4">6-phosphogluconate dehydrogenase</fullName>
    </recommendedName>
</protein>
<proteinExistence type="predicted"/>
<evidence type="ECO:0008006" key="4">
    <source>
        <dbReference type="Google" id="ProtNLM"/>
    </source>
</evidence>
<keyword evidence="1" id="KW-0472">Membrane</keyword>
<keyword evidence="1" id="KW-0812">Transmembrane</keyword>
<evidence type="ECO:0000313" key="2">
    <source>
        <dbReference type="EMBL" id="MFC4263493.1"/>
    </source>
</evidence>
<evidence type="ECO:0000313" key="3">
    <source>
        <dbReference type="Proteomes" id="UP001595907"/>
    </source>
</evidence>
<dbReference type="Proteomes" id="UP001595907">
    <property type="component" value="Unassembled WGS sequence"/>
</dbReference>